<dbReference type="GO" id="GO:0000466">
    <property type="term" value="P:maturation of 5.8S rRNA from tricistronic rRNA transcript (SSU-rRNA, 5.8S rRNA, LSU-rRNA)"/>
    <property type="evidence" value="ECO:0007669"/>
    <property type="project" value="TreeGrafter"/>
</dbReference>
<dbReference type="GO" id="GO:0000463">
    <property type="term" value="P:maturation of LSU-rRNA from tricistronic rRNA transcript (SSU-rRNA, 5.8S rRNA, LSU-rRNA)"/>
    <property type="evidence" value="ECO:0007669"/>
    <property type="project" value="TreeGrafter"/>
</dbReference>
<dbReference type="GO" id="GO:0005730">
    <property type="term" value="C:nucleolus"/>
    <property type="evidence" value="ECO:0007669"/>
    <property type="project" value="TreeGrafter"/>
</dbReference>
<comment type="caution">
    <text evidence="2">The sequence shown here is derived from an EMBL/GenBank/DDBJ whole genome shotgun (WGS) entry which is preliminary data.</text>
</comment>
<name>A0A8J5SV54_ZIZPA</name>
<dbReference type="PANTHER" id="PTHR13500:SF0">
    <property type="entry name" value="NUCLEOLAR PRE-RIBOSOMAL-ASSOCIATED PROTEIN 1"/>
    <property type="match status" value="1"/>
</dbReference>
<dbReference type="InterPro" id="IPR039844">
    <property type="entry name" value="URB1"/>
</dbReference>
<reference evidence="2" key="2">
    <citation type="submission" date="2021-02" db="EMBL/GenBank/DDBJ databases">
        <authorList>
            <person name="Kimball J.A."/>
            <person name="Haas M.W."/>
            <person name="Macchietto M."/>
            <person name="Kono T."/>
            <person name="Duquette J."/>
            <person name="Shao M."/>
        </authorList>
    </citation>
    <scope>NUCLEOTIDE SEQUENCE</scope>
    <source>
        <tissue evidence="2">Fresh leaf tissue</tissue>
    </source>
</reference>
<protein>
    <recommendedName>
        <fullName evidence="1">URB1 N-terminal domain-containing protein</fullName>
    </recommendedName>
</protein>
<proteinExistence type="predicted"/>
<evidence type="ECO:0000313" key="3">
    <source>
        <dbReference type="Proteomes" id="UP000729402"/>
    </source>
</evidence>
<evidence type="ECO:0000313" key="2">
    <source>
        <dbReference type="EMBL" id="KAG8070073.1"/>
    </source>
</evidence>
<reference evidence="2" key="1">
    <citation type="journal article" date="2021" name="bioRxiv">
        <title>Whole Genome Assembly and Annotation of Northern Wild Rice, Zizania palustris L., Supports a Whole Genome Duplication in the Zizania Genus.</title>
        <authorList>
            <person name="Haas M."/>
            <person name="Kono T."/>
            <person name="Macchietto M."/>
            <person name="Millas R."/>
            <person name="McGilp L."/>
            <person name="Shao M."/>
            <person name="Duquette J."/>
            <person name="Hirsch C.N."/>
            <person name="Kimball J."/>
        </authorList>
    </citation>
    <scope>NUCLEOTIDE SEQUENCE</scope>
    <source>
        <tissue evidence="2">Fresh leaf tissue</tissue>
    </source>
</reference>
<dbReference type="Pfam" id="PF11707">
    <property type="entry name" value="Npa1"/>
    <property type="match status" value="1"/>
</dbReference>
<dbReference type="EMBL" id="JAAALK010000283">
    <property type="protein sequence ID" value="KAG8070073.1"/>
    <property type="molecule type" value="Genomic_DNA"/>
</dbReference>
<dbReference type="Proteomes" id="UP000729402">
    <property type="component" value="Unassembled WGS sequence"/>
</dbReference>
<accession>A0A8J5SV54</accession>
<sequence>MPEARSAPAETWNQTFGATSKVRLIHILKNLHTSEIKIYSDASREFIELLDSEPGGEVLREYVEQSPRLVELAEAWRLHREKPGMAYIVSLFATVLGHPGGKSRRHSLVKKSLDRVAGTILEDKEKMGDLYLELNSGEFRRQNAALDLLAAIVRRGGGVASEIAKSFDFKMAVLPQLSGMRKKRRGRDGGNRKKGTDFGSTRRSFIGFAMSFLEVGNPRMLRWVLQQRELFSGVLRGIADDDTDIIVYVLSTLRDNVLVEESLVPPALRSVLFGSATLEQLSLISGNTDAGEAADVAHEVLVMVCTDPKNGLMRSSNLRGNDKRLLDLMKKLKATEVVHHKNLLLAIVSKRLPLCSAYMSEFPYNTEPRPSSSWFSAVSLAADMISSAKRDDIFQSLLSTSHDLVSIDDEQVQVMLKCIVPNMFTRAVINRGLLHSDDLVKHGSLRLVFESVNLLCYVIDAINGMVSSVRAQSEFNNSTKVTVK</sequence>
<dbReference type="InterPro" id="IPR021714">
    <property type="entry name" value="URB1_N"/>
</dbReference>
<dbReference type="OrthoDB" id="72892at2759"/>
<dbReference type="AlphaFoldDB" id="A0A8J5SV54"/>
<organism evidence="2 3">
    <name type="scientific">Zizania palustris</name>
    <name type="common">Northern wild rice</name>
    <dbReference type="NCBI Taxonomy" id="103762"/>
    <lineage>
        <taxon>Eukaryota</taxon>
        <taxon>Viridiplantae</taxon>
        <taxon>Streptophyta</taxon>
        <taxon>Embryophyta</taxon>
        <taxon>Tracheophyta</taxon>
        <taxon>Spermatophyta</taxon>
        <taxon>Magnoliopsida</taxon>
        <taxon>Liliopsida</taxon>
        <taxon>Poales</taxon>
        <taxon>Poaceae</taxon>
        <taxon>BOP clade</taxon>
        <taxon>Oryzoideae</taxon>
        <taxon>Oryzeae</taxon>
        <taxon>Zizaniinae</taxon>
        <taxon>Zizania</taxon>
    </lineage>
</organism>
<feature type="domain" description="URB1 N-terminal" evidence="1">
    <location>
        <begin position="72"/>
        <end position="376"/>
    </location>
</feature>
<dbReference type="PANTHER" id="PTHR13500">
    <property type="entry name" value="NUCLEOLAR PRERIBOSOMAL-ASSOCIATED PROTEIN 1"/>
    <property type="match status" value="1"/>
</dbReference>
<gene>
    <name evidence="2" type="ORF">GUJ93_ZPchr0006g40985</name>
</gene>
<keyword evidence="3" id="KW-1185">Reference proteome</keyword>
<evidence type="ECO:0000259" key="1">
    <source>
        <dbReference type="Pfam" id="PF11707"/>
    </source>
</evidence>